<evidence type="ECO:0000313" key="3">
    <source>
        <dbReference type="Proteomes" id="UP000199462"/>
    </source>
</evidence>
<dbReference type="Proteomes" id="UP000199462">
    <property type="component" value="Unassembled WGS sequence"/>
</dbReference>
<evidence type="ECO:0000256" key="1">
    <source>
        <dbReference type="SAM" id="Phobius"/>
    </source>
</evidence>
<organism evidence="2 3">
    <name type="scientific">Maribacter stanieri</name>
    <dbReference type="NCBI Taxonomy" id="440514"/>
    <lineage>
        <taxon>Bacteria</taxon>
        <taxon>Pseudomonadati</taxon>
        <taxon>Bacteroidota</taxon>
        <taxon>Flavobacteriia</taxon>
        <taxon>Flavobacteriales</taxon>
        <taxon>Flavobacteriaceae</taxon>
        <taxon>Maribacter</taxon>
    </lineage>
</organism>
<gene>
    <name evidence="2" type="ORF">SAMN04488010_1781</name>
</gene>
<dbReference type="InterPro" id="IPR007607">
    <property type="entry name" value="BacA/B"/>
</dbReference>
<proteinExistence type="predicted"/>
<dbReference type="AlphaFoldDB" id="A0A1I6IIJ3"/>
<feature type="transmembrane region" description="Helical" evidence="1">
    <location>
        <begin position="340"/>
        <end position="359"/>
    </location>
</feature>
<dbReference type="STRING" id="440514.SAMN04488010_1781"/>
<dbReference type="RefSeq" id="WP_091902688.1">
    <property type="nucleotide sequence ID" value="NZ_CANMGB010000001.1"/>
</dbReference>
<keyword evidence="1" id="KW-0472">Membrane</keyword>
<evidence type="ECO:0000313" key="2">
    <source>
        <dbReference type="EMBL" id="SFR66469.1"/>
    </source>
</evidence>
<dbReference type="Pfam" id="PF04519">
    <property type="entry name" value="Bactofilin"/>
    <property type="match status" value="1"/>
</dbReference>
<keyword evidence="3" id="KW-1185">Reference proteome</keyword>
<sequence length="393" mass="43258">MKTLLLFFTLLISITAIGQKEKDKDINITEHQTDDFYLAGENIKINAIIDGDLVLAGSNITVKDTVHQDLIVAGGEIIVKGFIKDDIRAAGGKLTIDTEVGDDIIIAGGEVLITENAIIHGNLINFSGDIEMNGKILGNIKSYSGEIKINGTVEKEAEINAEKIYIDGIINGTSKLAAESITIGKNAIFNNNVNYWSEEGSLDFKNSLVGVNASFDESLKGDRKDFTMKSFGIAAIGFWIFYLLSAFLVILILNWAFGNFLRTISANLDTNFLRNLGYGSIYIFGIPLLILVSFIIIIGIPIGIFLGGFYLFSLLFGHLVTALLFTYFLETKENKNWGMWTRAFIALGIAAAIRLMTFIPFLGSLLAFIVIAIGYGLIVYTLFHREKTLNFKN</sequence>
<feature type="transmembrane region" description="Helical" evidence="1">
    <location>
        <begin position="278"/>
        <end position="302"/>
    </location>
</feature>
<protein>
    <submittedName>
        <fullName evidence="2">Polymer-forming protein</fullName>
    </submittedName>
</protein>
<name>A0A1I6IIJ3_9FLAO</name>
<feature type="transmembrane region" description="Helical" evidence="1">
    <location>
        <begin position="365"/>
        <end position="383"/>
    </location>
</feature>
<keyword evidence="1" id="KW-1133">Transmembrane helix</keyword>
<accession>A0A1I6IIJ3</accession>
<feature type="transmembrane region" description="Helical" evidence="1">
    <location>
        <begin position="308"/>
        <end position="328"/>
    </location>
</feature>
<dbReference type="EMBL" id="FOYX01000001">
    <property type="protein sequence ID" value="SFR66469.1"/>
    <property type="molecule type" value="Genomic_DNA"/>
</dbReference>
<feature type="transmembrane region" description="Helical" evidence="1">
    <location>
        <begin position="231"/>
        <end position="257"/>
    </location>
</feature>
<keyword evidence="1" id="KW-0812">Transmembrane</keyword>
<reference evidence="3" key="1">
    <citation type="submission" date="2016-10" db="EMBL/GenBank/DDBJ databases">
        <authorList>
            <person name="Varghese N."/>
            <person name="Submissions S."/>
        </authorList>
    </citation>
    <scope>NUCLEOTIDE SEQUENCE [LARGE SCALE GENOMIC DNA]</scope>
    <source>
        <strain evidence="3">DSM 19891</strain>
    </source>
</reference>